<reference evidence="4 5" key="1">
    <citation type="submission" date="2016-08" db="EMBL/GenBank/DDBJ databases">
        <authorList>
            <person name="Seilhamer J.J."/>
        </authorList>
    </citation>
    <scope>NUCLEOTIDE SEQUENCE [LARGE SCALE GENOMIC DNA]</scope>
    <source>
        <strain evidence="4 5">P1-7</strain>
    </source>
</reference>
<comment type="similarity">
    <text evidence="1">Belongs to the protein-tyrosine phosphatase family.</text>
</comment>
<dbReference type="Pfam" id="PF22784">
    <property type="entry name" value="PTP-SAK"/>
    <property type="match status" value="1"/>
</dbReference>
<dbReference type="InterPro" id="IPR057023">
    <property type="entry name" value="PTP-SAK"/>
</dbReference>
<keyword evidence="2" id="KW-0378">Hydrolase</keyword>
<evidence type="ECO:0000313" key="4">
    <source>
        <dbReference type="EMBL" id="SCB42772.1"/>
    </source>
</evidence>
<dbReference type="OrthoDB" id="9814896at2"/>
<dbReference type="GO" id="GO:0016791">
    <property type="term" value="F:phosphatase activity"/>
    <property type="evidence" value="ECO:0007669"/>
    <property type="project" value="UniProtKB-ARBA"/>
</dbReference>
<evidence type="ECO:0000259" key="3">
    <source>
        <dbReference type="Pfam" id="PF22784"/>
    </source>
</evidence>
<dbReference type="AlphaFoldDB" id="A0A1C3WRT1"/>
<dbReference type="EMBL" id="FMAF01000016">
    <property type="protein sequence ID" value="SCB42772.1"/>
    <property type="molecule type" value="Genomic_DNA"/>
</dbReference>
<evidence type="ECO:0000313" key="5">
    <source>
        <dbReference type="Proteomes" id="UP000199205"/>
    </source>
</evidence>
<gene>
    <name evidence="4" type="ORF">GA0061101_11638</name>
</gene>
<proteinExistence type="inferred from homology"/>
<accession>A0A1C3WRT1</accession>
<evidence type="ECO:0000256" key="1">
    <source>
        <dbReference type="ARBA" id="ARBA00009580"/>
    </source>
</evidence>
<feature type="domain" description="Swiss Army Knife protein DSP-PTPase phosphatase" evidence="3">
    <location>
        <begin position="31"/>
        <end position="151"/>
    </location>
</feature>
<dbReference type="PANTHER" id="PTHR31126:SF72">
    <property type="entry name" value="DUAL SPECIFICITY PROTEIN PHOSPHATASE TPBA"/>
    <property type="match status" value="1"/>
</dbReference>
<dbReference type="InterPro" id="IPR029021">
    <property type="entry name" value="Prot-tyrosine_phosphatase-like"/>
</dbReference>
<dbReference type="RefSeq" id="WP_092575479.1">
    <property type="nucleotide sequence ID" value="NZ_FMAF01000016.1"/>
</dbReference>
<organism evidence="4 5">
    <name type="scientific">Rhizobium lusitanum</name>
    <dbReference type="NCBI Taxonomy" id="293958"/>
    <lineage>
        <taxon>Bacteria</taxon>
        <taxon>Pseudomonadati</taxon>
        <taxon>Pseudomonadota</taxon>
        <taxon>Alphaproteobacteria</taxon>
        <taxon>Hyphomicrobiales</taxon>
        <taxon>Rhizobiaceae</taxon>
        <taxon>Rhizobium/Agrobacterium group</taxon>
        <taxon>Rhizobium</taxon>
    </lineage>
</organism>
<sequence length="186" mass="20487">MIKLLKTSIWIAGISMVLLGSHLSAIQLTDNFDEVVPGQLYRSAQPSQADIDNYVKHYGIRTIINLRGRSDALWYKDEIGASQHAGISHIDFALPPSKEVTPAQANRLVAILRDSPKPILVHCETGADPTGLVSAIYLQQIAGVDEKKAEGQLSILYGHLGIPYLSSTYAMDESWEQLEKRFGLKS</sequence>
<evidence type="ECO:0000256" key="2">
    <source>
        <dbReference type="ARBA" id="ARBA00022801"/>
    </source>
</evidence>
<dbReference type="Proteomes" id="UP000199205">
    <property type="component" value="Unassembled WGS sequence"/>
</dbReference>
<dbReference type="Gene3D" id="3.90.190.10">
    <property type="entry name" value="Protein tyrosine phosphatase superfamily"/>
    <property type="match status" value="1"/>
</dbReference>
<protein>
    <submittedName>
        <fullName evidence="4">Protein tyrosine/serine phosphatase</fullName>
    </submittedName>
</protein>
<dbReference type="SUPFAM" id="SSF52799">
    <property type="entry name" value="(Phosphotyrosine protein) phosphatases II"/>
    <property type="match status" value="1"/>
</dbReference>
<dbReference type="CDD" id="cd14529">
    <property type="entry name" value="TpbA-like"/>
    <property type="match status" value="1"/>
</dbReference>
<name>A0A1C3WRT1_9HYPH</name>
<dbReference type="PANTHER" id="PTHR31126">
    <property type="entry name" value="TYROSINE-PROTEIN PHOSPHATASE"/>
    <property type="match status" value="1"/>
</dbReference>